<evidence type="ECO:0000256" key="4">
    <source>
        <dbReference type="SAM" id="SignalP"/>
    </source>
</evidence>
<dbReference type="PANTHER" id="PTHR47955">
    <property type="entry name" value="CYTOCHROME P450 FAMILY 71 PROTEIN"/>
    <property type="match status" value="1"/>
</dbReference>
<dbReference type="SUPFAM" id="SSF48264">
    <property type="entry name" value="Cytochrome P450"/>
    <property type="match status" value="1"/>
</dbReference>
<reference evidence="5 6" key="1">
    <citation type="journal article" date="2014" name="Nature">
        <title>The genome of the recently domesticated crop plant sugar beet (Beta vulgaris).</title>
        <authorList>
            <person name="Dohm J.C."/>
            <person name="Minoche A.E."/>
            <person name="Holtgrawe D."/>
            <person name="Capella-Gutierrez S."/>
            <person name="Zakrzewski F."/>
            <person name="Tafer H."/>
            <person name="Rupp O."/>
            <person name="Sorensen T.R."/>
            <person name="Stracke R."/>
            <person name="Reinhardt R."/>
            <person name="Goesmann A."/>
            <person name="Kraft T."/>
            <person name="Schulz B."/>
            <person name="Stadler P.F."/>
            <person name="Schmidt T."/>
            <person name="Gabaldon T."/>
            <person name="Lehrach H."/>
            <person name="Weisshaar B."/>
            <person name="Himmelbauer H."/>
        </authorList>
    </citation>
    <scope>NUCLEOTIDE SEQUENCE [LARGE SCALE GENOMIC DNA]</scope>
    <source>
        <tissue evidence="5">Taproot</tissue>
    </source>
</reference>
<sequence length="305" mass="35205">MHTISFSLASLFLFLFFLYKRLFTNPSKIQNLPPSPPKLPIIGHLHQLGTHPHRSFRSLSERYGELMLMYLGNRPTVIVSSARVVKEIMKTNDLVFSNRPKFSIYDKLMYNSRDVATAPYGEYWRQMKSICVLQLLSNRRVRTFKGIREEETALLMEKIQQNIASVINLSEMLMVLTNDVVCRVAFGRKYSENQVNGVDFKEVLKEFVQLFGKLSVGDFIPWLAWVNRFNGLDARLERCAKKFDLILEDILTQHSARTRNYIGSDSSENEEAKDFVDVLLEIQKENSASFPLGRDSIKALILKIL</sequence>
<dbReference type="GO" id="GO:0004497">
    <property type="term" value="F:monooxygenase activity"/>
    <property type="evidence" value="ECO:0007669"/>
    <property type="project" value="InterPro"/>
</dbReference>
<evidence type="ECO:0008006" key="7">
    <source>
        <dbReference type="Google" id="ProtNLM"/>
    </source>
</evidence>
<dbReference type="Gramene" id="KMS95205">
    <property type="protein sequence ID" value="KMS95205"/>
    <property type="gene ID" value="BVRB_011330"/>
</dbReference>
<keyword evidence="3" id="KW-0408">Iron</keyword>
<protein>
    <recommendedName>
        <fullName evidence="7">Cytochrome P450</fullName>
    </recommendedName>
</protein>
<evidence type="ECO:0000256" key="1">
    <source>
        <dbReference type="ARBA" id="ARBA00010617"/>
    </source>
</evidence>
<proteinExistence type="inferred from homology"/>
<feature type="signal peptide" evidence="4">
    <location>
        <begin position="1"/>
        <end position="24"/>
    </location>
</feature>
<dbReference type="AlphaFoldDB" id="A0A0J8DWH0"/>
<dbReference type="Pfam" id="PF00067">
    <property type="entry name" value="p450"/>
    <property type="match status" value="1"/>
</dbReference>
<dbReference type="InterPro" id="IPR001128">
    <property type="entry name" value="Cyt_P450"/>
</dbReference>
<dbReference type="OrthoDB" id="1470350at2759"/>
<feature type="chain" id="PRO_5005296764" description="Cytochrome P450" evidence="4">
    <location>
        <begin position="25"/>
        <end position="305"/>
    </location>
</feature>
<dbReference type="GO" id="GO:0020037">
    <property type="term" value="F:heme binding"/>
    <property type="evidence" value="ECO:0007669"/>
    <property type="project" value="InterPro"/>
</dbReference>
<keyword evidence="4" id="KW-0732">Signal</keyword>
<dbReference type="EMBL" id="KQ090518">
    <property type="protein sequence ID" value="KMS95205.1"/>
    <property type="molecule type" value="Genomic_DNA"/>
</dbReference>
<dbReference type="eggNOG" id="KOG0156">
    <property type="taxonomic scope" value="Eukaryota"/>
</dbReference>
<gene>
    <name evidence="5" type="ORF">BVRB_011330</name>
</gene>
<comment type="similarity">
    <text evidence="1">Belongs to the cytochrome P450 family.</text>
</comment>
<keyword evidence="6" id="KW-1185">Reference proteome</keyword>
<evidence type="ECO:0000256" key="2">
    <source>
        <dbReference type="ARBA" id="ARBA00022723"/>
    </source>
</evidence>
<evidence type="ECO:0000256" key="3">
    <source>
        <dbReference type="ARBA" id="ARBA00023004"/>
    </source>
</evidence>
<name>A0A0J8DWH0_BETVV</name>
<dbReference type="PANTHER" id="PTHR47955:SF15">
    <property type="entry name" value="CYTOCHROME P450 71A2-LIKE"/>
    <property type="match status" value="1"/>
</dbReference>
<dbReference type="Proteomes" id="UP000035740">
    <property type="component" value="Unassembled WGS sequence"/>
</dbReference>
<dbReference type="InterPro" id="IPR002401">
    <property type="entry name" value="Cyt_P450_E_grp-I"/>
</dbReference>
<dbReference type="OMA" id="ECHYANI"/>
<dbReference type="PRINTS" id="PR00463">
    <property type="entry name" value="EP450I"/>
</dbReference>
<dbReference type="Gene3D" id="1.10.630.10">
    <property type="entry name" value="Cytochrome P450"/>
    <property type="match status" value="1"/>
</dbReference>
<dbReference type="GO" id="GO:0016705">
    <property type="term" value="F:oxidoreductase activity, acting on paired donors, with incorporation or reduction of molecular oxygen"/>
    <property type="evidence" value="ECO:0007669"/>
    <property type="project" value="InterPro"/>
</dbReference>
<dbReference type="GO" id="GO:0005506">
    <property type="term" value="F:iron ion binding"/>
    <property type="evidence" value="ECO:0007669"/>
    <property type="project" value="InterPro"/>
</dbReference>
<keyword evidence="2" id="KW-0479">Metal-binding</keyword>
<evidence type="ECO:0000313" key="6">
    <source>
        <dbReference type="Proteomes" id="UP000035740"/>
    </source>
</evidence>
<organism evidence="5 6">
    <name type="scientific">Beta vulgaris subsp. vulgaris</name>
    <name type="common">Beet</name>
    <dbReference type="NCBI Taxonomy" id="3555"/>
    <lineage>
        <taxon>Eukaryota</taxon>
        <taxon>Viridiplantae</taxon>
        <taxon>Streptophyta</taxon>
        <taxon>Embryophyta</taxon>
        <taxon>Tracheophyta</taxon>
        <taxon>Spermatophyta</taxon>
        <taxon>Magnoliopsida</taxon>
        <taxon>eudicotyledons</taxon>
        <taxon>Gunneridae</taxon>
        <taxon>Pentapetalae</taxon>
        <taxon>Caryophyllales</taxon>
        <taxon>Chenopodiaceae</taxon>
        <taxon>Betoideae</taxon>
        <taxon>Beta</taxon>
    </lineage>
</organism>
<accession>A0A0J8DWH0</accession>
<dbReference type="InterPro" id="IPR036396">
    <property type="entry name" value="Cyt_P450_sf"/>
</dbReference>
<evidence type="ECO:0000313" key="5">
    <source>
        <dbReference type="EMBL" id="KMS95205.1"/>
    </source>
</evidence>